<dbReference type="Pfam" id="PF01263">
    <property type="entry name" value="Aldose_epim"/>
    <property type="match status" value="1"/>
</dbReference>
<dbReference type="InterPro" id="IPR037480">
    <property type="entry name" value="YihR-like"/>
</dbReference>
<evidence type="ECO:0000313" key="3">
    <source>
        <dbReference type="Proteomes" id="UP000231586"/>
    </source>
</evidence>
<dbReference type="AlphaFoldDB" id="A0A2M8WWD1"/>
<reference evidence="2 3" key="1">
    <citation type="submission" date="2017-11" db="EMBL/GenBank/DDBJ databases">
        <title>Genomic Encyclopedia of Archaeal and Bacterial Type Strains, Phase II (KMG-II): From Individual Species to Whole Genera.</title>
        <authorList>
            <person name="Goeker M."/>
        </authorList>
    </citation>
    <scope>NUCLEOTIDE SEQUENCE [LARGE SCALE GENOMIC DNA]</scope>
    <source>
        <strain evidence="2 3">DSM 22413</strain>
    </source>
</reference>
<name>A0A2M8WWD1_9MICO</name>
<feature type="region of interest" description="Disordered" evidence="1">
    <location>
        <begin position="1"/>
        <end position="44"/>
    </location>
</feature>
<protein>
    <submittedName>
        <fullName evidence="2">Aldose 1-epimerase</fullName>
    </submittedName>
</protein>
<keyword evidence="3" id="KW-1185">Reference proteome</keyword>
<dbReference type="EMBL" id="PGTZ01000002">
    <property type="protein sequence ID" value="PJI95227.1"/>
    <property type="molecule type" value="Genomic_DNA"/>
</dbReference>
<dbReference type="Proteomes" id="UP000231586">
    <property type="component" value="Unassembled WGS sequence"/>
</dbReference>
<gene>
    <name evidence="2" type="ORF">CLV34_0102</name>
</gene>
<dbReference type="GO" id="GO:0004034">
    <property type="term" value="F:aldose 1-epimerase activity"/>
    <property type="evidence" value="ECO:0007669"/>
    <property type="project" value="TreeGrafter"/>
</dbReference>
<accession>A0A2M8WWD1</accession>
<dbReference type="PANTHER" id="PTHR10091:SF0">
    <property type="entry name" value="GALACTOSE MUTAROTASE"/>
    <property type="match status" value="1"/>
</dbReference>
<comment type="caution">
    <text evidence="2">The sequence shown here is derived from an EMBL/GenBank/DDBJ whole genome shotgun (WGS) entry which is preliminary data.</text>
</comment>
<dbReference type="SUPFAM" id="SSF74650">
    <property type="entry name" value="Galactose mutarotase-like"/>
    <property type="match status" value="1"/>
</dbReference>
<dbReference type="GO" id="GO:0033499">
    <property type="term" value="P:galactose catabolic process via UDP-galactose, Leloir pathway"/>
    <property type="evidence" value="ECO:0007669"/>
    <property type="project" value="TreeGrafter"/>
</dbReference>
<dbReference type="Gene3D" id="2.70.98.10">
    <property type="match status" value="1"/>
</dbReference>
<dbReference type="CDD" id="cd09022">
    <property type="entry name" value="Aldose_epim_Ec_YihR"/>
    <property type="match status" value="1"/>
</dbReference>
<evidence type="ECO:0000256" key="1">
    <source>
        <dbReference type="SAM" id="MobiDB-lite"/>
    </source>
</evidence>
<dbReference type="InterPro" id="IPR014718">
    <property type="entry name" value="GH-type_carb-bd"/>
</dbReference>
<dbReference type="GO" id="GO:0030246">
    <property type="term" value="F:carbohydrate binding"/>
    <property type="evidence" value="ECO:0007669"/>
    <property type="project" value="InterPro"/>
</dbReference>
<dbReference type="PANTHER" id="PTHR10091">
    <property type="entry name" value="ALDOSE-1-EPIMERASE"/>
    <property type="match status" value="1"/>
</dbReference>
<sequence length="341" mass="35940">MSALGLGRTTVSPVTDTTHPAESPSTTPSAAAPAAGQDVPSGVQHTLRAGPYEAVVTEVGANLRALTADGVEVVQPFAAEVIAPASHGAVLAPWPNRLRDGRYTFDGTEYQVPVTEPARGTALHGLVCWDRWSVVARETTQTSDAIELRVVPVPQPGYPFGLKVTVRYALDADGLTVTTRARATGAQAAPFGLGFHPWLSTRGAAVDDCTLRLDATDHVTVDERLLPTGTEPVAGPYDLRAGLPLDGVDLDDAWVGATRDDHGLSWAVLTTPDGLRTSLWMDASFAAWQVCTGDHITPAWARTAVAVEPMTCVADAFNTGELLVVLAPGEEHVSRWGLSLA</sequence>
<dbReference type="GO" id="GO:0006006">
    <property type="term" value="P:glucose metabolic process"/>
    <property type="evidence" value="ECO:0007669"/>
    <property type="project" value="TreeGrafter"/>
</dbReference>
<organism evidence="2 3">
    <name type="scientific">Luteimicrobium subarcticum</name>
    <dbReference type="NCBI Taxonomy" id="620910"/>
    <lineage>
        <taxon>Bacteria</taxon>
        <taxon>Bacillati</taxon>
        <taxon>Actinomycetota</taxon>
        <taxon>Actinomycetes</taxon>
        <taxon>Micrococcales</taxon>
        <taxon>Luteimicrobium</taxon>
    </lineage>
</organism>
<evidence type="ECO:0000313" key="2">
    <source>
        <dbReference type="EMBL" id="PJI95227.1"/>
    </source>
</evidence>
<dbReference type="InterPro" id="IPR008183">
    <property type="entry name" value="Aldose_1/G6P_1-epimerase"/>
</dbReference>
<dbReference type="InterPro" id="IPR011013">
    <property type="entry name" value="Gal_mutarotase_sf_dom"/>
</dbReference>
<feature type="compositionally biased region" description="Low complexity" evidence="1">
    <location>
        <begin position="17"/>
        <end position="35"/>
    </location>
</feature>
<dbReference type="OrthoDB" id="4739604at2"/>
<proteinExistence type="predicted"/>